<keyword evidence="1" id="KW-0004">4Fe-4S</keyword>
<evidence type="ECO:0000256" key="3">
    <source>
        <dbReference type="ARBA" id="ARBA00023004"/>
    </source>
</evidence>
<reference evidence="7" key="1">
    <citation type="journal article" date="2019" name="Int. J. Syst. Evol. Microbiol.">
        <title>The Global Catalogue of Microorganisms (GCM) 10K type strain sequencing project: providing services to taxonomists for standard genome sequencing and annotation.</title>
        <authorList>
            <consortium name="The Broad Institute Genomics Platform"/>
            <consortium name="The Broad Institute Genome Sequencing Center for Infectious Disease"/>
            <person name="Wu L."/>
            <person name="Ma J."/>
        </authorList>
    </citation>
    <scope>NUCLEOTIDE SEQUENCE [LARGE SCALE GENOMIC DNA]</scope>
    <source>
        <strain evidence="7">CCUG 55074</strain>
    </source>
</reference>
<name>A0ABW3SXZ5_9CAUL</name>
<dbReference type="InterPro" id="IPR011257">
    <property type="entry name" value="DNA_glycosylase"/>
</dbReference>
<proteinExistence type="predicted"/>
<keyword evidence="3" id="KW-0408">Iron</keyword>
<keyword evidence="4" id="KW-0411">Iron-sulfur</keyword>
<dbReference type="RefSeq" id="WP_377352408.1">
    <property type="nucleotide sequence ID" value="NZ_JBHTLQ010000005.1"/>
</dbReference>
<sequence length="241" mass="26333">MQVSLALPSHLPALRDRLRALLGPQVAPVRLDPVSQLIHAVLSARTYEEVSWAAFMRLRAAMEDWTRLAEADVGELEQIIDPVTFADRKARQLPVLVRVLLLKRGGLDLDVLAQEPVSVAMAWLMSLPGVGAKAAAATLNFSTLDRPVLVVDTHVARVARRLGLVGRGDAQEAHLRLMSQVPATWTAGDLRELHCLMKTHGQSICDHFDPACHLCALRRDCPRTGVGAAGQVLAFRDLRAT</sequence>
<evidence type="ECO:0000256" key="4">
    <source>
        <dbReference type="ARBA" id="ARBA00023014"/>
    </source>
</evidence>
<keyword evidence="6" id="KW-0540">Nuclease</keyword>
<evidence type="ECO:0000259" key="5">
    <source>
        <dbReference type="SMART" id="SM00478"/>
    </source>
</evidence>
<organism evidence="6 7">
    <name type="scientific">Phenylobacterium conjunctum</name>
    <dbReference type="NCBI Taxonomy" id="1298959"/>
    <lineage>
        <taxon>Bacteria</taxon>
        <taxon>Pseudomonadati</taxon>
        <taxon>Pseudomonadota</taxon>
        <taxon>Alphaproteobacteria</taxon>
        <taxon>Caulobacterales</taxon>
        <taxon>Caulobacteraceae</taxon>
        <taxon>Phenylobacterium</taxon>
    </lineage>
</organism>
<evidence type="ECO:0000256" key="1">
    <source>
        <dbReference type="ARBA" id="ARBA00022485"/>
    </source>
</evidence>
<keyword evidence="2" id="KW-0479">Metal-binding</keyword>
<dbReference type="Pfam" id="PF00730">
    <property type="entry name" value="HhH-GPD"/>
    <property type="match status" value="1"/>
</dbReference>
<dbReference type="Proteomes" id="UP001597216">
    <property type="component" value="Unassembled WGS sequence"/>
</dbReference>
<dbReference type="PANTHER" id="PTHR10359">
    <property type="entry name" value="A/G-SPECIFIC ADENINE GLYCOSYLASE/ENDONUCLEASE III"/>
    <property type="match status" value="1"/>
</dbReference>
<dbReference type="EMBL" id="JBHTLQ010000005">
    <property type="protein sequence ID" value="MFD1189543.1"/>
    <property type="molecule type" value="Genomic_DNA"/>
</dbReference>
<keyword evidence="6" id="KW-0456">Lyase</keyword>
<evidence type="ECO:0000313" key="6">
    <source>
        <dbReference type="EMBL" id="MFD1189543.1"/>
    </source>
</evidence>
<keyword evidence="6" id="KW-0378">Hydrolase</keyword>
<evidence type="ECO:0000313" key="7">
    <source>
        <dbReference type="Proteomes" id="UP001597216"/>
    </source>
</evidence>
<dbReference type="PANTHER" id="PTHR10359:SF19">
    <property type="entry name" value="DNA REPAIR GLYCOSYLASE MJ1434-RELATED"/>
    <property type="match status" value="1"/>
</dbReference>
<keyword evidence="7" id="KW-1185">Reference proteome</keyword>
<dbReference type="Gene3D" id="1.10.340.30">
    <property type="entry name" value="Hypothetical protein, domain 2"/>
    <property type="match status" value="1"/>
</dbReference>
<dbReference type="Gene3D" id="1.10.1670.10">
    <property type="entry name" value="Helix-hairpin-Helix base-excision DNA repair enzymes (C-terminal)"/>
    <property type="match status" value="1"/>
</dbReference>
<dbReference type="SMART" id="SM00478">
    <property type="entry name" value="ENDO3c"/>
    <property type="match status" value="1"/>
</dbReference>
<dbReference type="CDD" id="cd00056">
    <property type="entry name" value="ENDO3c"/>
    <property type="match status" value="1"/>
</dbReference>
<dbReference type="GO" id="GO:0140078">
    <property type="term" value="F:class I DNA-(apurinic or apyrimidinic site) endonuclease activity"/>
    <property type="evidence" value="ECO:0007669"/>
    <property type="project" value="UniProtKB-EC"/>
</dbReference>
<keyword evidence="6" id="KW-0255">Endonuclease</keyword>
<accession>A0ABW3SXZ5</accession>
<dbReference type="EC" id="4.2.99.18" evidence="6"/>
<dbReference type="InterPro" id="IPR023170">
    <property type="entry name" value="HhH_base_excis_C"/>
</dbReference>
<protein>
    <submittedName>
        <fullName evidence="6">Endonuclease III domain-containing protein</fullName>
        <ecNumber evidence="6">4.2.99.18</ecNumber>
    </submittedName>
</protein>
<dbReference type="InterPro" id="IPR003265">
    <property type="entry name" value="HhH-GPD_domain"/>
</dbReference>
<feature type="domain" description="HhH-GPD" evidence="5">
    <location>
        <begin position="42"/>
        <end position="203"/>
    </location>
</feature>
<evidence type="ECO:0000256" key="2">
    <source>
        <dbReference type="ARBA" id="ARBA00022723"/>
    </source>
</evidence>
<dbReference type="SUPFAM" id="SSF48150">
    <property type="entry name" value="DNA-glycosylase"/>
    <property type="match status" value="1"/>
</dbReference>
<comment type="caution">
    <text evidence="6">The sequence shown here is derived from an EMBL/GenBank/DDBJ whole genome shotgun (WGS) entry which is preliminary data.</text>
</comment>
<dbReference type="PIRSF" id="PIRSF001435">
    <property type="entry name" value="Nth"/>
    <property type="match status" value="1"/>
</dbReference>
<gene>
    <name evidence="6" type="primary">nth</name>
    <name evidence="6" type="ORF">ACFQ27_03045</name>
</gene>